<keyword evidence="6" id="KW-1185">Reference proteome</keyword>
<dbReference type="GO" id="GO:0032259">
    <property type="term" value="P:methylation"/>
    <property type="evidence" value="ECO:0007669"/>
    <property type="project" value="UniProtKB-KW"/>
</dbReference>
<evidence type="ECO:0000313" key="5">
    <source>
        <dbReference type="EMBL" id="AFM16188.1"/>
    </source>
</evidence>
<dbReference type="KEGG" id="mcb:Mycch_1386"/>
<dbReference type="OrthoDB" id="4722501at2"/>
<dbReference type="Pfam" id="PF08241">
    <property type="entry name" value="Methyltransf_11"/>
    <property type="match status" value="1"/>
</dbReference>
<evidence type="ECO:0000259" key="4">
    <source>
        <dbReference type="Pfam" id="PF08241"/>
    </source>
</evidence>
<keyword evidence="3" id="KW-0808">Transferase</keyword>
<dbReference type="STRING" id="710421.Mycch_1386"/>
<dbReference type="EMBL" id="CP003053">
    <property type="protein sequence ID" value="AFM16188.1"/>
    <property type="molecule type" value="Genomic_DNA"/>
</dbReference>
<dbReference type="PANTHER" id="PTHR44942">
    <property type="entry name" value="METHYLTRANSF_11 DOMAIN-CONTAINING PROTEIN"/>
    <property type="match status" value="1"/>
</dbReference>
<dbReference type="Proteomes" id="UP000006057">
    <property type="component" value="Chromosome"/>
</dbReference>
<dbReference type="RefSeq" id="WP_014814671.1">
    <property type="nucleotide sequence ID" value="NC_018027.1"/>
</dbReference>
<evidence type="ECO:0000256" key="2">
    <source>
        <dbReference type="ARBA" id="ARBA00022603"/>
    </source>
</evidence>
<dbReference type="InterPro" id="IPR013216">
    <property type="entry name" value="Methyltransf_11"/>
</dbReference>
<dbReference type="InterPro" id="IPR051052">
    <property type="entry name" value="Diverse_substrate_MTase"/>
</dbReference>
<dbReference type="Gene3D" id="3.40.50.150">
    <property type="entry name" value="Vaccinia Virus protein VP39"/>
    <property type="match status" value="1"/>
</dbReference>
<protein>
    <submittedName>
        <fullName evidence="5">Methylase involved in ubiquinone/menaquinone biosynthesis</fullName>
    </submittedName>
</protein>
<evidence type="ECO:0000256" key="1">
    <source>
        <dbReference type="ARBA" id="ARBA00008361"/>
    </source>
</evidence>
<dbReference type="GO" id="GO:0008757">
    <property type="term" value="F:S-adenosylmethionine-dependent methyltransferase activity"/>
    <property type="evidence" value="ECO:0007669"/>
    <property type="project" value="InterPro"/>
</dbReference>
<dbReference type="InterPro" id="IPR029063">
    <property type="entry name" value="SAM-dependent_MTases_sf"/>
</dbReference>
<dbReference type="AlphaFoldDB" id="I4BFY1"/>
<dbReference type="eggNOG" id="COG2226">
    <property type="taxonomic scope" value="Bacteria"/>
</dbReference>
<feature type="domain" description="Methyltransferase type 11" evidence="4">
    <location>
        <begin position="40"/>
        <end position="132"/>
    </location>
</feature>
<name>I4BFY1_MYCCN</name>
<proteinExistence type="inferred from homology"/>
<comment type="similarity">
    <text evidence="1">Belongs to the methyltransferase superfamily.</text>
</comment>
<dbReference type="PANTHER" id="PTHR44942:SF4">
    <property type="entry name" value="METHYLTRANSFERASE TYPE 11 DOMAIN-CONTAINING PROTEIN"/>
    <property type="match status" value="1"/>
</dbReference>
<reference evidence="5 6" key="1">
    <citation type="submission" date="2012-06" db="EMBL/GenBank/DDBJ databases">
        <title>Complete sequence of chromosome of Mycobacterium chubuense NBB4.</title>
        <authorList>
            <consortium name="US DOE Joint Genome Institute"/>
            <person name="Lucas S."/>
            <person name="Han J."/>
            <person name="Lapidus A."/>
            <person name="Cheng J.-F."/>
            <person name="Goodwin L."/>
            <person name="Pitluck S."/>
            <person name="Peters L."/>
            <person name="Mikhailova N."/>
            <person name="Teshima H."/>
            <person name="Detter J.C."/>
            <person name="Han C."/>
            <person name="Tapia R."/>
            <person name="Land M."/>
            <person name="Hauser L."/>
            <person name="Kyrpides N."/>
            <person name="Ivanova N."/>
            <person name="Pagani I."/>
            <person name="Mattes T."/>
            <person name="Holmes A."/>
            <person name="Rutledge P."/>
            <person name="Paulsen I."/>
            <person name="Coleman N."/>
            <person name="Woyke T."/>
        </authorList>
    </citation>
    <scope>NUCLEOTIDE SEQUENCE [LARGE SCALE GENOMIC DNA]</scope>
    <source>
        <strain evidence="5 6">NBB4</strain>
    </source>
</reference>
<gene>
    <name evidence="5" type="ordered locus">Mycch_1386</name>
</gene>
<dbReference type="PATRIC" id="fig|710421.3.peg.1388"/>
<dbReference type="SUPFAM" id="SSF53335">
    <property type="entry name" value="S-adenosyl-L-methionine-dependent methyltransferases"/>
    <property type="match status" value="1"/>
</dbReference>
<evidence type="ECO:0000256" key="3">
    <source>
        <dbReference type="ARBA" id="ARBA00022679"/>
    </source>
</evidence>
<organism evidence="5 6">
    <name type="scientific">Mycolicibacterium chubuense (strain NBB4)</name>
    <name type="common">Mycobacterium chubuense</name>
    <dbReference type="NCBI Taxonomy" id="710421"/>
    <lineage>
        <taxon>Bacteria</taxon>
        <taxon>Bacillati</taxon>
        <taxon>Actinomycetota</taxon>
        <taxon>Actinomycetes</taxon>
        <taxon>Mycobacteriales</taxon>
        <taxon>Mycobacteriaceae</taxon>
        <taxon>Mycolicibacterium</taxon>
    </lineage>
</organism>
<keyword evidence="5" id="KW-0830">Ubiquinone</keyword>
<dbReference type="CDD" id="cd02440">
    <property type="entry name" value="AdoMet_MTases"/>
    <property type="match status" value="1"/>
</dbReference>
<accession>I4BFY1</accession>
<evidence type="ECO:0000313" key="6">
    <source>
        <dbReference type="Proteomes" id="UP000006057"/>
    </source>
</evidence>
<sequence length="257" mass="27653">MSTLWSAGRYEAVGHRIAHIAEEVLDTVERRGALPGAAVVDLACGTGSAALSAAGRGAHVTAVDITPELLEIGAGRDPAAAVTWRCGDAADTGLPAGSFDAAVSNMGIIFVDPQRQVRELARLLKPSATLAFSSWVRDAENPLFDPVVAVLGPPASSGFTPDQWGDDDIVTERLTPDFEDLDWQHGEHRWEFESLPAAMHWLREESPIHVETFRRADAARQQQLSSAFESALRPHTDSSGRVSFASSYVVVSAARRQ</sequence>
<keyword evidence="2 5" id="KW-0489">Methyltransferase</keyword>
<dbReference type="HOGENOM" id="CLU_037990_2_1_11"/>